<dbReference type="PANTHER" id="PTHR43382:SF2">
    <property type="entry name" value="BIFUNCTIONAL GLUTAMATE_PROLINE--TRNA LIGASE"/>
    <property type="match status" value="1"/>
</dbReference>
<name>A0A0A9XUI0_LYGHE</name>
<protein>
    <recommendedName>
        <fullName evidence="1">proline--tRNA ligase</fullName>
        <ecNumber evidence="1">6.1.1.15</ecNumber>
    </recommendedName>
</protein>
<feature type="region of interest" description="Disordered" evidence="7">
    <location>
        <begin position="206"/>
        <end position="237"/>
    </location>
</feature>
<keyword evidence="5" id="KW-0648">Protein biosynthesis</keyword>
<evidence type="ECO:0000313" key="10">
    <source>
        <dbReference type="EMBL" id="JAG20865.1"/>
    </source>
</evidence>
<dbReference type="GO" id="GO:0006433">
    <property type="term" value="P:prolyl-tRNA aminoacylation"/>
    <property type="evidence" value="ECO:0007669"/>
    <property type="project" value="InterPro"/>
</dbReference>
<dbReference type="EMBL" id="GBHO01022739">
    <property type="protein sequence ID" value="JAG20865.1"/>
    <property type="molecule type" value="Transcribed_RNA"/>
</dbReference>
<dbReference type="Gene3D" id="3.40.50.800">
    <property type="entry name" value="Anticodon-binding domain"/>
    <property type="match status" value="1"/>
</dbReference>
<proteinExistence type="predicted"/>
<dbReference type="EC" id="6.1.1.15" evidence="1"/>
<dbReference type="SUPFAM" id="SSF64586">
    <property type="entry name" value="C-terminal domain of ProRS"/>
    <property type="match status" value="1"/>
</dbReference>
<feature type="domain" description="Proline-tRNA ligase class II C-terminal" evidence="9">
    <location>
        <begin position="173"/>
        <end position="251"/>
    </location>
</feature>
<evidence type="ECO:0000256" key="2">
    <source>
        <dbReference type="ARBA" id="ARBA00022598"/>
    </source>
</evidence>
<dbReference type="InterPro" id="IPR017449">
    <property type="entry name" value="Pro-tRNA_synth_II"/>
</dbReference>
<organism evidence="10">
    <name type="scientific">Lygus hesperus</name>
    <name type="common">Western plant bug</name>
    <dbReference type="NCBI Taxonomy" id="30085"/>
    <lineage>
        <taxon>Eukaryota</taxon>
        <taxon>Metazoa</taxon>
        <taxon>Ecdysozoa</taxon>
        <taxon>Arthropoda</taxon>
        <taxon>Hexapoda</taxon>
        <taxon>Insecta</taxon>
        <taxon>Pterygota</taxon>
        <taxon>Neoptera</taxon>
        <taxon>Paraneoptera</taxon>
        <taxon>Hemiptera</taxon>
        <taxon>Heteroptera</taxon>
        <taxon>Panheteroptera</taxon>
        <taxon>Cimicomorpha</taxon>
        <taxon>Miridae</taxon>
        <taxon>Mirini</taxon>
        <taxon>Lygus</taxon>
    </lineage>
</organism>
<evidence type="ECO:0000256" key="4">
    <source>
        <dbReference type="ARBA" id="ARBA00022840"/>
    </source>
</evidence>
<dbReference type="Pfam" id="PF03129">
    <property type="entry name" value="HGTP_anticodon"/>
    <property type="match status" value="1"/>
</dbReference>
<dbReference type="InterPro" id="IPR045864">
    <property type="entry name" value="aa-tRNA-synth_II/BPL/LPL"/>
</dbReference>
<evidence type="ECO:0000259" key="8">
    <source>
        <dbReference type="Pfam" id="PF03129"/>
    </source>
</evidence>
<dbReference type="Gene3D" id="3.30.930.10">
    <property type="entry name" value="Bira Bifunctional Protein, Domain 2"/>
    <property type="match status" value="1"/>
</dbReference>
<dbReference type="PANTHER" id="PTHR43382">
    <property type="entry name" value="PROLYL-TRNA SYNTHETASE"/>
    <property type="match status" value="1"/>
</dbReference>
<reference evidence="10" key="1">
    <citation type="journal article" date="2014" name="PLoS ONE">
        <title>Transcriptome-Based Identification of ABC Transporters in the Western Tarnished Plant Bug Lygus hesperus.</title>
        <authorList>
            <person name="Hull J.J."/>
            <person name="Chaney K."/>
            <person name="Geib S.M."/>
            <person name="Fabrick J.A."/>
            <person name="Brent C.S."/>
            <person name="Walsh D."/>
            <person name="Lavine L.C."/>
        </authorList>
    </citation>
    <scope>NUCLEOTIDE SEQUENCE</scope>
</reference>
<evidence type="ECO:0000256" key="1">
    <source>
        <dbReference type="ARBA" id="ARBA00012831"/>
    </source>
</evidence>
<evidence type="ECO:0000256" key="7">
    <source>
        <dbReference type="SAM" id="MobiDB-lite"/>
    </source>
</evidence>
<evidence type="ECO:0000256" key="3">
    <source>
        <dbReference type="ARBA" id="ARBA00022741"/>
    </source>
</evidence>
<dbReference type="Pfam" id="PF09180">
    <property type="entry name" value="ProRS-C_1"/>
    <property type="match status" value="1"/>
</dbReference>
<keyword evidence="6" id="KW-0030">Aminoacyl-tRNA synthetase</keyword>
<keyword evidence="3" id="KW-0547">Nucleotide-binding</keyword>
<accession>A0A0A9XUI0</accession>
<reference evidence="10" key="2">
    <citation type="submission" date="2014-07" db="EMBL/GenBank/DDBJ databases">
        <authorList>
            <person name="Hull J."/>
        </authorList>
    </citation>
    <scope>NUCLEOTIDE SEQUENCE</scope>
</reference>
<dbReference type="InterPro" id="IPR036621">
    <property type="entry name" value="Anticodon-bd_dom_sf"/>
</dbReference>
<dbReference type="InterPro" id="IPR004154">
    <property type="entry name" value="Anticodon-bd"/>
</dbReference>
<feature type="domain" description="Anticodon-binding" evidence="8">
    <location>
        <begin position="51"/>
        <end position="144"/>
    </location>
</feature>
<sequence length="251" mass="28586">MFDITFLSKENDTKYVYQTCWGFTTRSIGIMVMTHSDDKGLVLPPRVAPKQVVIIPILRKGDQDKLLQYIREIEVLLSNCDIRVEVDDRDIYTPGWKYTDWEMRGIPLRIEVGMREVESTTCKIVRRDNGESYMVNKDELHATVPTLLQTIQDTLYNNSKRSFEENVIECTTWDTFLQSIHDGKLALSPWCGSIPCENTITQRSTVHMDSSTDEPESKDSTTGKISDQNSGDREVEPAKKIIAGAKSLCIP</sequence>
<keyword evidence="2 10" id="KW-0436">Ligase</keyword>
<evidence type="ECO:0000256" key="5">
    <source>
        <dbReference type="ARBA" id="ARBA00022917"/>
    </source>
</evidence>
<dbReference type="GO" id="GO:0005524">
    <property type="term" value="F:ATP binding"/>
    <property type="evidence" value="ECO:0007669"/>
    <property type="project" value="UniProtKB-KW"/>
</dbReference>
<dbReference type="SUPFAM" id="SSF55681">
    <property type="entry name" value="Class II aaRS and biotin synthetases"/>
    <property type="match status" value="1"/>
</dbReference>
<evidence type="ECO:0000256" key="6">
    <source>
        <dbReference type="ARBA" id="ARBA00023146"/>
    </source>
</evidence>
<gene>
    <name evidence="10" type="primary">proRS</name>
    <name evidence="10" type="ORF">CM83_100311</name>
</gene>
<dbReference type="FunFam" id="3.40.50.800:FF:000005">
    <property type="entry name" value="bifunctional glutamate/proline--tRNA ligase"/>
    <property type="match status" value="1"/>
</dbReference>
<dbReference type="Gene3D" id="3.30.110.30">
    <property type="entry name" value="C-terminal domain of ProRS"/>
    <property type="match status" value="1"/>
</dbReference>
<keyword evidence="4" id="KW-0067">ATP-binding</keyword>
<dbReference type="CDD" id="cd00862">
    <property type="entry name" value="ProRS_anticodon_zinc"/>
    <property type="match status" value="1"/>
</dbReference>
<dbReference type="GO" id="GO:0017101">
    <property type="term" value="C:aminoacyl-tRNA synthetase multienzyme complex"/>
    <property type="evidence" value="ECO:0007669"/>
    <property type="project" value="TreeGrafter"/>
</dbReference>
<dbReference type="InterPro" id="IPR004499">
    <property type="entry name" value="Pro-tRNA-ligase_IIa_arc-type"/>
</dbReference>
<dbReference type="GO" id="GO:0004827">
    <property type="term" value="F:proline-tRNA ligase activity"/>
    <property type="evidence" value="ECO:0007669"/>
    <property type="project" value="UniProtKB-EC"/>
</dbReference>
<evidence type="ECO:0000259" key="9">
    <source>
        <dbReference type="Pfam" id="PF09180"/>
    </source>
</evidence>
<dbReference type="GO" id="GO:0005737">
    <property type="term" value="C:cytoplasm"/>
    <property type="evidence" value="ECO:0007669"/>
    <property type="project" value="InterPro"/>
</dbReference>
<dbReference type="SUPFAM" id="SSF52954">
    <property type="entry name" value="Class II aaRS ABD-related"/>
    <property type="match status" value="1"/>
</dbReference>
<dbReference type="InterPro" id="IPR016061">
    <property type="entry name" value="Pro-tRNA_ligase_II_C"/>
</dbReference>
<dbReference type="AlphaFoldDB" id="A0A0A9XUI0"/>